<evidence type="ECO:0000256" key="7">
    <source>
        <dbReference type="ARBA" id="ARBA00022857"/>
    </source>
</evidence>
<dbReference type="Gene3D" id="1.10.1040.10">
    <property type="entry name" value="N-(1-d-carboxylethyl)-l-norvaline Dehydrogenase, domain 2"/>
    <property type="match status" value="1"/>
</dbReference>
<comment type="function">
    <text evidence="1 11">Catalyzes the NADPH-dependent reduction of ketopantoate into pantoic acid.</text>
</comment>
<dbReference type="OrthoDB" id="9800163at2"/>
<evidence type="ECO:0000259" key="13">
    <source>
        <dbReference type="Pfam" id="PF08546"/>
    </source>
</evidence>
<evidence type="ECO:0000256" key="6">
    <source>
        <dbReference type="ARBA" id="ARBA00022655"/>
    </source>
</evidence>
<dbReference type="InterPro" id="IPR008927">
    <property type="entry name" value="6-PGluconate_DH-like_C_sf"/>
</dbReference>
<dbReference type="InterPro" id="IPR013328">
    <property type="entry name" value="6PGD_dom2"/>
</dbReference>
<dbReference type="PANTHER" id="PTHR43765">
    <property type="entry name" value="2-DEHYDROPANTOATE 2-REDUCTASE-RELATED"/>
    <property type="match status" value="1"/>
</dbReference>
<accession>A0A163XN62</accession>
<evidence type="ECO:0000259" key="12">
    <source>
        <dbReference type="Pfam" id="PF02558"/>
    </source>
</evidence>
<feature type="domain" description="Ketopantoate reductase N-terminal" evidence="12">
    <location>
        <begin position="3"/>
        <end position="144"/>
    </location>
</feature>
<dbReference type="NCBIfam" id="TIGR00745">
    <property type="entry name" value="apbA_panE"/>
    <property type="match status" value="1"/>
</dbReference>
<dbReference type="PANTHER" id="PTHR43765:SF2">
    <property type="entry name" value="2-DEHYDROPANTOATE 2-REDUCTASE"/>
    <property type="match status" value="1"/>
</dbReference>
<dbReference type="GO" id="GO:0005737">
    <property type="term" value="C:cytoplasm"/>
    <property type="evidence" value="ECO:0007669"/>
    <property type="project" value="TreeGrafter"/>
</dbReference>
<evidence type="ECO:0000256" key="1">
    <source>
        <dbReference type="ARBA" id="ARBA00002919"/>
    </source>
</evidence>
<dbReference type="AlphaFoldDB" id="A0A165X9H9"/>
<keyword evidence="6 11" id="KW-0566">Pantothenate biosynthesis</keyword>
<dbReference type="Proteomes" id="UP000076476">
    <property type="component" value="Unassembled WGS sequence"/>
</dbReference>
<feature type="domain" description="Ketopantoate reductase C-terminal" evidence="13">
    <location>
        <begin position="170"/>
        <end position="289"/>
    </location>
</feature>
<evidence type="ECO:0000256" key="5">
    <source>
        <dbReference type="ARBA" id="ARBA00019465"/>
    </source>
</evidence>
<dbReference type="Pfam" id="PF08546">
    <property type="entry name" value="ApbA_C"/>
    <property type="match status" value="1"/>
</dbReference>
<gene>
    <name evidence="14" type="ORF">AZI98_11895</name>
</gene>
<dbReference type="EMBL" id="LWBR01000035">
    <property type="protein sequence ID" value="KZN95771.1"/>
    <property type="molecule type" value="Genomic_DNA"/>
</dbReference>
<dbReference type="UniPathway" id="UPA00028">
    <property type="reaction ID" value="UER00004"/>
</dbReference>
<dbReference type="SUPFAM" id="SSF48179">
    <property type="entry name" value="6-phosphogluconate dehydrogenase C-terminal domain-like"/>
    <property type="match status" value="1"/>
</dbReference>
<protein>
    <recommendedName>
        <fullName evidence="5 11">2-dehydropantoate 2-reductase</fullName>
        <ecNumber evidence="4 11">1.1.1.169</ecNumber>
    </recommendedName>
    <alternativeName>
        <fullName evidence="9 11">Ketopantoate reductase</fullName>
    </alternativeName>
</protein>
<organism evidence="14 15">
    <name type="scientific">Aeribacillus pallidus</name>
    <dbReference type="NCBI Taxonomy" id="33936"/>
    <lineage>
        <taxon>Bacteria</taxon>
        <taxon>Bacillati</taxon>
        <taxon>Bacillota</taxon>
        <taxon>Bacilli</taxon>
        <taxon>Bacillales</taxon>
        <taxon>Bacillaceae</taxon>
        <taxon>Aeribacillus</taxon>
    </lineage>
</organism>
<comment type="pathway">
    <text evidence="2 11">Cofactor biosynthesis; (R)-pantothenate biosynthesis; (R)-pantoate from 3-methyl-2-oxobutanoate: step 2/2.</text>
</comment>
<proteinExistence type="inferred from homology"/>
<keyword evidence="8 11" id="KW-0560">Oxidoreductase</keyword>
<evidence type="ECO:0000256" key="10">
    <source>
        <dbReference type="ARBA" id="ARBA00048793"/>
    </source>
</evidence>
<dbReference type="Pfam" id="PF02558">
    <property type="entry name" value="ApbA"/>
    <property type="match status" value="1"/>
</dbReference>
<dbReference type="GO" id="GO:0015940">
    <property type="term" value="P:pantothenate biosynthetic process"/>
    <property type="evidence" value="ECO:0007669"/>
    <property type="project" value="UniProtKB-UniPathway"/>
</dbReference>
<dbReference type="InterPro" id="IPR013752">
    <property type="entry name" value="KPA_reductase"/>
</dbReference>
<dbReference type="EC" id="1.1.1.169" evidence="4 11"/>
<evidence type="ECO:0000256" key="3">
    <source>
        <dbReference type="ARBA" id="ARBA00007870"/>
    </source>
</evidence>
<dbReference type="InterPro" id="IPR050838">
    <property type="entry name" value="Ketopantoate_reductase"/>
</dbReference>
<evidence type="ECO:0000256" key="8">
    <source>
        <dbReference type="ARBA" id="ARBA00023002"/>
    </source>
</evidence>
<evidence type="ECO:0000256" key="11">
    <source>
        <dbReference type="RuleBase" id="RU362068"/>
    </source>
</evidence>
<keyword evidence="15" id="KW-1185">Reference proteome</keyword>
<reference evidence="14 15" key="1">
    <citation type="submission" date="2016-04" db="EMBL/GenBank/DDBJ databases">
        <title>Draft genome sequence of Aeribacillus pallidus 8m3 from petroleum reservoir.</title>
        <authorList>
            <person name="Poltaraus A.B."/>
            <person name="Nazina T.N."/>
            <person name="Tourova T.P."/>
            <person name="Malakho S.M."/>
            <person name="Korshunova A.V."/>
            <person name="Sokolova D.S."/>
        </authorList>
    </citation>
    <scope>NUCLEOTIDE SEQUENCE [LARGE SCALE GENOMIC DNA]</scope>
    <source>
        <strain evidence="14 15">8m3</strain>
    </source>
</reference>
<dbReference type="InterPro" id="IPR013332">
    <property type="entry name" value="KPR_N"/>
</dbReference>
<evidence type="ECO:0000256" key="4">
    <source>
        <dbReference type="ARBA" id="ARBA00013014"/>
    </source>
</evidence>
<evidence type="ECO:0000256" key="2">
    <source>
        <dbReference type="ARBA" id="ARBA00004994"/>
    </source>
</evidence>
<dbReference type="GO" id="GO:0008677">
    <property type="term" value="F:2-dehydropantoate 2-reductase activity"/>
    <property type="evidence" value="ECO:0007669"/>
    <property type="project" value="UniProtKB-EC"/>
</dbReference>
<evidence type="ECO:0000256" key="9">
    <source>
        <dbReference type="ARBA" id="ARBA00032024"/>
    </source>
</evidence>
<dbReference type="NCBIfam" id="NF005093">
    <property type="entry name" value="PRK06522.2-4"/>
    <property type="match status" value="1"/>
</dbReference>
<dbReference type="GO" id="GO:0050661">
    <property type="term" value="F:NADP binding"/>
    <property type="evidence" value="ECO:0007669"/>
    <property type="project" value="TreeGrafter"/>
</dbReference>
<evidence type="ECO:0000313" key="14">
    <source>
        <dbReference type="EMBL" id="KZN95771.1"/>
    </source>
</evidence>
<dbReference type="Gene3D" id="3.40.50.720">
    <property type="entry name" value="NAD(P)-binding Rossmann-like Domain"/>
    <property type="match status" value="1"/>
</dbReference>
<keyword evidence="7 11" id="KW-0521">NADP</keyword>
<dbReference type="STRING" id="33936.AZI98_11895"/>
<dbReference type="SUPFAM" id="SSF51735">
    <property type="entry name" value="NAD(P)-binding Rossmann-fold domains"/>
    <property type="match status" value="1"/>
</dbReference>
<accession>A0A165X9H9</accession>
<dbReference type="RefSeq" id="WP_063388506.1">
    <property type="nucleotide sequence ID" value="NZ_LVHY01000151.1"/>
</dbReference>
<comment type="caution">
    <text evidence="14">The sequence shown here is derived from an EMBL/GenBank/DDBJ whole genome shotgun (WGS) entry which is preliminary data.</text>
</comment>
<comment type="catalytic activity">
    <reaction evidence="10 11">
        <text>(R)-pantoate + NADP(+) = 2-dehydropantoate + NADPH + H(+)</text>
        <dbReference type="Rhea" id="RHEA:16233"/>
        <dbReference type="ChEBI" id="CHEBI:11561"/>
        <dbReference type="ChEBI" id="CHEBI:15378"/>
        <dbReference type="ChEBI" id="CHEBI:15980"/>
        <dbReference type="ChEBI" id="CHEBI:57783"/>
        <dbReference type="ChEBI" id="CHEBI:58349"/>
        <dbReference type="EC" id="1.1.1.169"/>
    </reaction>
</comment>
<comment type="similarity">
    <text evidence="3 11">Belongs to the ketopantoate reductase family.</text>
</comment>
<name>A0A165X9H9_9BACI</name>
<sequence>MKIGVIGGGAVGLLISAYLSRKHDITLYTKTEEQAISVRTEGIHVIGPNPWTAYVKSRADVLYKEEILIIAVKQYSLPSLFGNLKQLPPKKIVFVQNGITHIGRMKELAQHELYIGVVEHGALKKSPNTVHHTGIGKIRISPYDGGGAREFIDQLNTSDPLFLIQYEEDWEPVVLKKLAANAVINPLTALFRMPNGHIVSNPYVAKLAKKLFHEVCDVLEINDKDDLWEYIESIAIKTKNNRSSMLSDIEHHKKTEIDSILGDLIQKGKEKGAHTCTMEFLYNAIKGLENREER</sequence>
<dbReference type="InterPro" id="IPR036291">
    <property type="entry name" value="NAD(P)-bd_dom_sf"/>
</dbReference>
<dbReference type="InterPro" id="IPR003710">
    <property type="entry name" value="ApbA"/>
</dbReference>
<evidence type="ECO:0000313" key="15">
    <source>
        <dbReference type="Proteomes" id="UP000076476"/>
    </source>
</evidence>